<organism evidence="17 19">
    <name type="scientific">Encephalitozoon hellem</name>
    <name type="common">Microsporidian parasite</name>
    <dbReference type="NCBI Taxonomy" id="27973"/>
    <lineage>
        <taxon>Eukaryota</taxon>
        <taxon>Fungi</taxon>
        <taxon>Fungi incertae sedis</taxon>
        <taxon>Microsporidia</taxon>
        <taxon>Unikaryonidae</taxon>
        <taxon>Encephalitozoon</taxon>
    </lineage>
</organism>
<dbReference type="InterPro" id="IPR000608">
    <property type="entry name" value="UBC"/>
</dbReference>
<dbReference type="InterPro" id="IPR023313">
    <property type="entry name" value="UBQ-conjugating_AS"/>
</dbReference>
<dbReference type="OrthoDB" id="269518at2759"/>
<name>A0A9Q9F9X7_ENCHE</name>
<evidence type="ECO:0000256" key="13">
    <source>
        <dbReference type="ARBA" id="ARBA00082119"/>
    </source>
</evidence>
<dbReference type="Pfam" id="PF00179">
    <property type="entry name" value="UQ_con"/>
    <property type="match status" value="1"/>
</dbReference>
<evidence type="ECO:0000256" key="11">
    <source>
        <dbReference type="ARBA" id="ARBA00077502"/>
    </source>
</evidence>
<gene>
    <name evidence="17" type="ORF">GPU96_08g15330</name>
    <name evidence="18" type="ORF">PFJ87_08g00990</name>
</gene>
<dbReference type="AlphaFoldDB" id="A0A9Q9F9X7"/>
<dbReference type="EMBL" id="CP119069">
    <property type="protein sequence ID" value="WEL39239.1"/>
    <property type="molecule type" value="Genomic_DNA"/>
</dbReference>
<keyword evidence="6" id="KW-0007">Acetylation</keyword>
<keyword evidence="4 15" id="KW-0067">ATP-binding</keyword>
<dbReference type="PROSITE" id="PS50127">
    <property type="entry name" value="UBC_2"/>
    <property type="match status" value="1"/>
</dbReference>
<accession>A0A9Q9F9X7</accession>
<evidence type="ECO:0000256" key="4">
    <source>
        <dbReference type="ARBA" id="ARBA00022840"/>
    </source>
</evidence>
<dbReference type="Proteomes" id="UP001217963">
    <property type="component" value="Chromosome VIII"/>
</dbReference>
<evidence type="ECO:0000313" key="18">
    <source>
        <dbReference type="EMBL" id="WEL39239.1"/>
    </source>
</evidence>
<evidence type="ECO:0000313" key="19">
    <source>
        <dbReference type="Proteomes" id="UP001059546"/>
    </source>
</evidence>
<evidence type="ECO:0000256" key="7">
    <source>
        <dbReference type="ARBA" id="ARBA00060202"/>
    </source>
</evidence>
<dbReference type="GO" id="GO:0004842">
    <property type="term" value="F:ubiquitin-protein transferase activity"/>
    <property type="evidence" value="ECO:0007669"/>
    <property type="project" value="UniProtKB-ARBA"/>
</dbReference>
<evidence type="ECO:0000256" key="5">
    <source>
        <dbReference type="ARBA" id="ARBA00022843"/>
    </source>
</evidence>
<evidence type="ECO:0000256" key="6">
    <source>
        <dbReference type="ARBA" id="ARBA00022990"/>
    </source>
</evidence>
<evidence type="ECO:0000256" key="3">
    <source>
        <dbReference type="ARBA" id="ARBA00022786"/>
    </source>
</evidence>
<keyword evidence="2 15" id="KW-0547">Nucleotide-binding</keyword>
<dbReference type="PANTHER" id="PTHR24068">
    <property type="entry name" value="UBIQUITIN-CONJUGATING ENZYME E2"/>
    <property type="match status" value="1"/>
</dbReference>
<dbReference type="SUPFAM" id="SSF54495">
    <property type="entry name" value="UBC-like"/>
    <property type="match status" value="1"/>
</dbReference>
<dbReference type="Gene3D" id="3.10.110.10">
    <property type="entry name" value="Ubiquitin Conjugating Enzyme"/>
    <property type="match status" value="1"/>
</dbReference>
<dbReference type="Proteomes" id="UP001059546">
    <property type="component" value="Chromosome VIII"/>
</dbReference>
<evidence type="ECO:0000256" key="14">
    <source>
        <dbReference type="PROSITE-ProRule" id="PRU10133"/>
    </source>
</evidence>
<reference evidence="17" key="1">
    <citation type="submission" date="2021-05" db="EMBL/GenBank/DDBJ databases">
        <title>Encephalitozoon hellem ATCC 50604 Complete Genome.</title>
        <authorList>
            <person name="Mascarenhas dos Santos A.C."/>
            <person name="Julian A.T."/>
            <person name="Pombert J.-F."/>
        </authorList>
    </citation>
    <scope>NUCLEOTIDE SEQUENCE</scope>
    <source>
        <strain evidence="17">ATCC 50604</strain>
    </source>
</reference>
<dbReference type="EMBL" id="CP075154">
    <property type="protein sequence ID" value="UTX43761.1"/>
    <property type="molecule type" value="Genomic_DNA"/>
</dbReference>
<reference evidence="18 20" key="2">
    <citation type="submission" date="2023-02" db="EMBL/GenBank/DDBJ databases">
        <title>Encephalitozoon hellem ATCC 50451 complete genome.</title>
        <authorList>
            <person name="Mascarenhas dos Santos A.C."/>
            <person name="Julian A.T."/>
            <person name="Pombert J.-F."/>
        </authorList>
    </citation>
    <scope>NUCLEOTIDE SEQUENCE [LARGE SCALE GENOMIC DNA]</scope>
    <source>
        <strain evidence="18 20">ATCC 50451</strain>
    </source>
</reference>
<comment type="subunit">
    <text evidence="8">Interacts with MAEA and WDR26, components of the CTLH complex that contains GID4, RANBP9 and/or RANBP10, MKLN1, MAEA, RMND5A (or alternatively its paralog RMND5B), GID8, ARMC8, WDR26 and YPEL5.</text>
</comment>
<evidence type="ECO:0000256" key="1">
    <source>
        <dbReference type="ARBA" id="ARBA00022679"/>
    </source>
</evidence>
<evidence type="ECO:0000256" key="15">
    <source>
        <dbReference type="RuleBase" id="RU362109"/>
    </source>
</evidence>
<keyword evidence="20" id="KW-1185">Reference proteome</keyword>
<evidence type="ECO:0000256" key="9">
    <source>
        <dbReference type="ARBA" id="ARBA00072436"/>
    </source>
</evidence>
<comment type="function">
    <text evidence="7">Accepts ubiquitin from the E1 complex and catalyzes its covalent attachment to other proteins. E2 ubiquitin conjugating enzyme that transfers ubiquitin to MAEA, a core component of the CTLH E3 ubiquitin-protein ligase complex. In vitro catalyzes 'Lys-11'- and 'Lys-48'-linked polyubiquitination. Capable, in vitro, to ubiquitinate histone H2A.</text>
</comment>
<dbReference type="PROSITE" id="PS00183">
    <property type="entry name" value="UBC_1"/>
    <property type="match status" value="1"/>
</dbReference>
<dbReference type="FunFam" id="3.10.110.10:FF:000078">
    <property type="entry name" value="ubiquitin-conjugating enzyme E2 H isoform X2"/>
    <property type="match status" value="1"/>
</dbReference>
<protein>
    <recommendedName>
        <fullName evidence="9">Ubiquitin-conjugating enzyme E2 H</fullName>
    </recommendedName>
    <alternativeName>
        <fullName evidence="12">(E3-independent) E2 ubiquitin-conjugating enzyme H</fullName>
    </alternativeName>
    <alternativeName>
        <fullName evidence="10">E2 ubiquitin-conjugating enzyme H</fullName>
    </alternativeName>
    <alternativeName>
        <fullName evidence="13">Ubiquitin carrier protein H</fullName>
    </alternativeName>
    <alternativeName>
        <fullName evidence="11">Ubiquitin-protein ligase H</fullName>
    </alternativeName>
</protein>
<evidence type="ECO:0000256" key="10">
    <source>
        <dbReference type="ARBA" id="ARBA00076312"/>
    </source>
</evidence>
<evidence type="ECO:0000256" key="8">
    <source>
        <dbReference type="ARBA" id="ARBA00063081"/>
    </source>
</evidence>
<evidence type="ECO:0000256" key="12">
    <source>
        <dbReference type="ARBA" id="ARBA00078369"/>
    </source>
</evidence>
<evidence type="ECO:0000313" key="20">
    <source>
        <dbReference type="Proteomes" id="UP001217963"/>
    </source>
</evidence>
<feature type="domain" description="UBC core" evidence="16">
    <location>
        <begin position="3"/>
        <end position="148"/>
    </location>
</feature>
<comment type="similarity">
    <text evidence="15">Belongs to the ubiquitin-conjugating enzyme family.</text>
</comment>
<dbReference type="CDD" id="cd23797">
    <property type="entry name" value="UBCc_UBE2H"/>
    <property type="match status" value="1"/>
</dbReference>
<dbReference type="SMART" id="SM00212">
    <property type="entry name" value="UBCc"/>
    <property type="match status" value="1"/>
</dbReference>
<keyword evidence="1" id="KW-0808">Transferase</keyword>
<evidence type="ECO:0000313" key="17">
    <source>
        <dbReference type="EMBL" id="UTX43761.1"/>
    </source>
</evidence>
<keyword evidence="5" id="KW-0832">Ubl conjugation</keyword>
<keyword evidence="3 15" id="KW-0833">Ubl conjugation pathway</keyword>
<dbReference type="InterPro" id="IPR016135">
    <property type="entry name" value="UBQ-conjugating_enzyme/RWD"/>
</dbReference>
<evidence type="ECO:0000256" key="2">
    <source>
        <dbReference type="ARBA" id="ARBA00022741"/>
    </source>
</evidence>
<proteinExistence type="inferred from homology"/>
<feature type="active site" description="Glycyl thioester intermediate" evidence="14">
    <location>
        <position position="85"/>
    </location>
</feature>
<dbReference type="GO" id="GO:0005524">
    <property type="term" value="F:ATP binding"/>
    <property type="evidence" value="ECO:0007669"/>
    <property type="project" value="UniProtKB-UniRule"/>
</dbReference>
<evidence type="ECO:0000259" key="16">
    <source>
        <dbReference type="PROSITE" id="PS50127"/>
    </source>
</evidence>
<sequence>MVKLNPRIKNEIQKLYNANYEVRMIEGKHTQMEVLINGPEDSPYSGAKYIINILLPDNYPFKSPSIGFTTRIFHPNVDEASGSICLDVLNQIWSPIYDLLNIVDILLPQLLSYPNAADPLNCEAGSMYLTNREKYNEVVRSYVKKYAIPITKEKIDVETNNNLSDEESLGF</sequence>